<evidence type="ECO:0008006" key="3">
    <source>
        <dbReference type="Google" id="ProtNLM"/>
    </source>
</evidence>
<keyword evidence="2" id="KW-1185">Reference proteome</keyword>
<dbReference type="SUPFAM" id="SSF53756">
    <property type="entry name" value="UDP-Glycosyltransferase/glycogen phosphorylase"/>
    <property type="match status" value="1"/>
</dbReference>
<dbReference type="KEGG" id="mant:BHD05_11795"/>
<sequence length="394" mass="42947">MAYSFPHPLGRPGIAETALQQILGLERLGVSLTLFCTSLGGVDLPESVVVHETMVFAGRRVPHRAIGVQRAYDFHDARVAHWLRANHERVDIVHAWPRGCLRTLQEAALLHKPAVRESPNPHTASVMRASAAAESHAGVSLPRNHSHAHDERVLKKEIAEYDAATAVLVPSDYARREFIAEGFDPSRLLQHRYGCDLGRFPARREPPRVGEKHPFRAVFVGRGDPTKGLHVALDAWRRAAIDDGELLVAGTILPGYRRALVAGLESPGVRELGFVTDIARVLAESDVLILPSWTEGSALVTLEAQASGCVPLVSEASGPIGVAGIDHLEQRVGDVDELAAQLAELAVDPQRLGEMSARGTQQRDFLSWDRAAEALVGCYRRAIALSQERRGATR</sequence>
<evidence type="ECO:0000313" key="1">
    <source>
        <dbReference type="EMBL" id="QHO70227.1"/>
    </source>
</evidence>
<accession>A0A7L5AIS4</accession>
<reference evidence="1 2" key="1">
    <citation type="submission" date="2016-09" db="EMBL/GenBank/DDBJ databases">
        <title>Complete genome sequence of microbes from the polar regions.</title>
        <authorList>
            <person name="Liao L."/>
            <person name="Chen B."/>
        </authorList>
    </citation>
    <scope>NUCLEOTIDE SEQUENCE [LARGE SCALE GENOMIC DNA]</scope>
    <source>
        <strain evidence="1 2">ZS314</strain>
    </source>
</reference>
<dbReference type="Proteomes" id="UP000464507">
    <property type="component" value="Chromosome"/>
</dbReference>
<gene>
    <name evidence="1" type="ORF">BHD05_11795</name>
</gene>
<proteinExistence type="predicted"/>
<dbReference type="PANTHER" id="PTHR45947:SF13">
    <property type="entry name" value="TRANSFERASE"/>
    <property type="match status" value="1"/>
</dbReference>
<dbReference type="PANTHER" id="PTHR45947">
    <property type="entry name" value="SULFOQUINOVOSYL TRANSFERASE SQD2"/>
    <property type="match status" value="1"/>
</dbReference>
<dbReference type="AlphaFoldDB" id="A0A7L5AIS4"/>
<organism evidence="1 2">
    <name type="scientific">Marisediminicola antarctica</name>
    <dbReference type="NCBI Taxonomy" id="674079"/>
    <lineage>
        <taxon>Bacteria</taxon>
        <taxon>Bacillati</taxon>
        <taxon>Actinomycetota</taxon>
        <taxon>Actinomycetes</taxon>
        <taxon>Micrococcales</taxon>
        <taxon>Microbacteriaceae</taxon>
        <taxon>Marisediminicola</taxon>
    </lineage>
</organism>
<dbReference type="CDD" id="cd03801">
    <property type="entry name" value="GT4_PimA-like"/>
    <property type="match status" value="1"/>
</dbReference>
<dbReference type="InterPro" id="IPR050194">
    <property type="entry name" value="Glycosyltransferase_grp1"/>
</dbReference>
<name>A0A7L5AIS4_9MICO</name>
<dbReference type="EMBL" id="CP017146">
    <property type="protein sequence ID" value="QHO70227.1"/>
    <property type="molecule type" value="Genomic_DNA"/>
</dbReference>
<evidence type="ECO:0000313" key="2">
    <source>
        <dbReference type="Proteomes" id="UP000464507"/>
    </source>
</evidence>
<dbReference type="Gene3D" id="3.40.50.2000">
    <property type="entry name" value="Glycogen Phosphorylase B"/>
    <property type="match status" value="2"/>
</dbReference>
<dbReference type="GO" id="GO:0016757">
    <property type="term" value="F:glycosyltransferase activity"/>
    <property type="evidence" value="ECO:0007669"/>
    <property type="project" value="TreeGrafter"/>
</dbReference>
<dbReference type="Pfam" id="PF13692">
    <property type="entry name" value="Glyco_trans_1_4"/>
    <property type="match status" value="1"/>
</dbReference>
<protein>
    <recommendedName>
        <fullName evidence="3">D-inositol 3-phosphate glycosyltransferase</fullName>
    </recommendedName>
</protein>